<dbReference type="SMART" id="SM00421">
    <property type="entry name" value="HTH_LUXR"/>
    <property type="match status" value="1"/>
</dbReference>
<evidence type="ECO:0000256" key="2">
    <source>
        <dbReference type="ARBA" id="ARBA00023125"/>
    </source>
</evidence>
<feature type="domain" description="HTH luxR-type" evidence="4">
    <location>
        <begin position="759"/>
        <end position="824"/>
    </location>
</feature>
<dbReference type="SUPFAM" id="SSF46894">
    <property type="entry name" value="C-terminal effector domain of the bipartite response regulators"/>
    <property type="match status" value="1"/>
</dbReference>
<dbReference type="GO" id="GO:0006355">
    <property type="term" value="P:regulation of DNA-templated transcription"/>
    <property type="evidence" value="ECO:0007669"/>
    <property type="project" value="InterPro"/>
</dbReference>
<dbReference type="GO" id="GO:0003677">
    <property type="term" value="F:DNA binding"/>
    <property type="evidence" value="ECO:0007669"/>
    <property type="project" value="UniProtKB-KW"/>
</dbReference>
<dbReference type="InterPro" id="IPR027417">
    <property type="entry name" value="P-loop_NTPase"/>
</dbReference>
<protein>
    <submittedName>
        <fullName evidence="5">LuxR family transcriptional regulator</fullName>
    </submittedName>
</protein>
<keyword evidence="3" id="KW-0804">Transcription</keyword>
<dbReference type="PROSITE" id="PS00622">
    <property type="entry name" value="HTH_LUXR_1"/>
    <property type="match status" value="1"/>
</dbReference>
<dbReference type="Pfam" id="PF00196">
    <property type="entry name" value="GerE"/>
    <property type="match status" value="1"/>
</dbReference>
<gene>
    <name evidence="5" type="ORF">FGL95_29260</name>
</gene>
<dbReference type="InterPro" id="IPR016032">
    <property type="entry name" value="Sig_transdc_resp-reg_C-effctor"/>
</dbReference>
<dbReference type="Gene3D" id="1.10.10.10">
    <property type="entry name" value="Winged helix-like DNA-binding domain superfamily/Winged helix DNA-binding domain"/>
    <property type="match status" value="1"/>
</dbReference>
<evidence type="ECO:0000256" key="1">
    <source>
        <dbReference type="ARBA" id="ARBA00023015"/>
    </source>
</evidence>
<reference evidence="5 6" key="2">
    <citation type="submission" date="2020-06" db="EMBL/GenBank/DDBJ databases">
        <title>Antribacter stalactiti gen. nov., sp. nov., a new member of the family Nacardiaceae isolated from a cave.</title>
        <authorList>
            <person name="Kim I.S."/>
        </authorList>
    </citation>
    <scope>NUCLEOTIDE SEQUENCE [LARGE SCALE GENOMIC DNA]</scope>
    <source>
        <strain evidence="5 6">YC2-7</strain>
    </source>
</reference>
<sequence>MREILRDVESARKSPIRLLIRGQSGSGKSILLSAVRESLRGSGVTTRSDIDTAEGSGTAVIIDDAHTLNDIDLARLMDLVDRSAASVIIATEPRPHDLRLRELATAVAHHGRVFELRSLAPADVAAVGRQLGVPLSSERIAKIIDLTSGVHGAVHAAIDGLRTIERTDRDNAITRSVSLWVSALLKRQDSELLSTLSLTAIGAGLELAEVAEIVGVDDDVAQNLIDRARACGLVSDPDLLLPVAEEPLRTIIGSRRFIDIQHRLLNLRMESGALRQYTAMRLARAGVRDARLGEFLCAAAASAEPSVAAQMYSAAVDAGADSARVAPRRCEAAALSGDSRTAMTIAEAVLARPESSNADLASAVRVLAGIWAHRGVLRRGADLYTWLGPERIGVEAGAAAAVLFALGEAKQATAMLTAPQTGPPTDLAAGIALVGSALEQSISGSSAAAINSLARSLSMLDSPASARVLPISPGAVAVLLCLHSGDLARATAMLDRAIAADRAGSRSWLQHKLLSAWISMLGGDDDAAASVLDEIDIALLGNRDLLLAHAIQVGLARRSGDVGALTTAWQASHRVLDEVSVDLFTLLPLGELWLAAIRVDDEARIAHLIYEAGQLLARLDDPPAWASTFHWYGVQAALLSEDPAALIPHATALKAAAQKRRASVANDQYAAALATAGRTWLHVLQGDFAPVEVEQCARTLATLGLSWDGARLASEAALRASNTASATALLQVARSLRQSPRRVPPTVRTEVGAAVRTLPTSSGGPLSDREGEVADLLVLGLTYREVGSRLYISAKTVEHHVARIRRRLGAGSRSELLSMLRAMGHGMPDRSQVV</sequence>
<evidence type="ECO:0000313" key="5">
    <source>
        <dbReference type="EMBL" id="NMN99118.1"/>
    </source>
</evidence>
<keyword evidence="6" id="KW-1185">Reference proteome</keyword>
<dbReference type="PANTHER" id="PTHR44688:SF16">
    <property type="entry name" value="DNA-BINDING TRANSCRIPTIONAL ACTIVATOR DEVR_DOSR"/>
    <property type="match status" value="1"/>
</dbReference>
<dbReference type="PRINTS" id="PR00038">
    <property type="entry name" value="HTHLUXR"/>
</dbReference>
<comment type="caution">
    <text evidence="5">The sequence shown here is derived from an EMBL/GenBank/DDBJ whole genome shotgun (WGS) entry which is preliminary data.</text>
</comment>
<name>A0A848KMF6_9NOCA</name>
<dbReference type="PROSITE" id="PS50043">
    <property type="entry name" value="HTH_LUXR_2"/>
    <property type="match status" value="1"/>
</dbReference>
<dbReference type="PANTHER" id="PTHR44688">
    <property type="entry name" value="DNA-BINDING TRANSCRIPTIONAL ACTIVATOR DEVR_DOSR"/>
    <property type="match status" value="1"/>
</dbReference>
<organism evidence="5 6">
    <name type="scientific">Antrihabitans stalactiti</name>
    <dbReference type="NCBI Taxonomy" id="2584121"/>
    <lineage>
        <taxon>Bacteria</taxon>
        <taxon>Bacillati</taxon>
        <taxon>Actinomycetota</taxon>
        <taxon>Actinomycetes</taxon>
        <taxon>Mycobacteriales</taxon>
        <taxon>Nocardiaceae</taxon>
        <taxon>Antrihabitans</taxon>
    </lineage>
</organism>
<evidence type="ECO:0000313" key="6">
    <source>
        <dbReference type="Proteomes" id="UP000535543"/>
    </source>
</evidence>
<accession>A0A848KMF6</accession>
<keyword evidence="2" id="KW-0238">DNA-binding</keyword>
<reference evidence="5 6" key="1">
    <citation type="submission" date="2019-05" db="EMBL/GenBank/DDBJ databases">
        <authorList>
            <person name="Lee S.D."/>
        </authorList>
    </citation>
    <scope>NUCLEOTIDE SEQUENCE [LARGE SCALE GENOMIC DNA]</scope>
    <source>
        <strain evidence="5 6">YC2-7</strain>
    </source>
</reference>
<dbReference type="AlphaFoldDB" id="A0A848KMF6"/>
<dbReference type="Proteomes" id="UP000535543">
    <property type="component" value="Unassembled WGS sequence"/>
</dbReference>
<dbReference type="SUPFAM" id="SSF52540">
    <property type="entry name" value="P-loop containing nucleoside triphosphate hydrolases"/>
    <property type="match status" value="1"/>
</dbReference>
<dbReference type="PROSITE" id="PS00675">
    <property type="entry name" value="SIGMA54_INTERACT_1"/>
    <property type="match status" value="1"/>
</dbReference>
<dbReference type="CDD" id="cd06170">
    <property type="entry name" value="LuxR_C_like"/>
    <property type="match status" value="1"/>
</dbReference>
<dbReference type="EMBL" id="VCQU01000014">
    <property type="protein sequence ID" value="NMN99118.1"/>
    <property type="molecule type" value="Genomic_DNA"/>
</dbReference>
<dbReference type="InterPro" id="IPR000792">
    <property type="entry name" value="Tscrpt_reg_LuxR_C"/>
</dbReference>
<dbReference type="InterPro" id="IPR036388">
    <property type="entry name" value="WH-like_DNA-bd_sf"/>
</dbReference>
<dbReference type="InterPro" id="IPR025662">
    <property type="entry name" value="Sigma_54_int_dom_ATP-bd_1"/>
</dbReference>
<keyword evidence="1" id="KW-0805">Transcription regulation</keyword>
<evidence type="ECO:0000259" key="4">
    <source>
        <dbReference type="PROSITE" id="PS50043"/>
    </source>
</evidence>
<evidence type="ECO:0000256" key="3">
    <source>
        <dbReference type="ARBA" id="ARBA00023163"/>
    </source>
</evidence>
<proteinExistence type="predicted"/>